<reference evidence="4" key="1">
    <citation type="submission" date="2016-10" db="EMBL/GenBank/DDBJ databases">
        <authorList>
            <person name="Varghese N."/>
            <person name="Submissions S."/>
        </authorList>
    </citation>
    <scope>NUCLEOTIDE SEQUENCE [LARGE SCALE GENOMIC DNA]</scope>
    <source>
        <strain evidence="4">DSM 22427</strain>
    </source>
</reference>
<dbReference type="InterPro" id="IPR054162">
    <property type="entry name" value="DUF6293_C"/>
</dbReference>
<feature type="domain" description="DUF6293" evidence="2">
    <location>
        <begin position="144"/>
        <end position="243"/>
    </location>
</feature>
<dbReference type="EMBL" id="FOZS01000001">
    <property type="protein sequence ID" value="SFS56289.1"/>
    <property type="molecule type" value="Genomic_DNA"/>
</dbReference>
<dbReference type="RefSeq" id="WP_092903678.1">
    <property type="nucleotide sequence ID" value="NZ_FOZS01000001.1"/>
</dbReference>
<sequence length="254" mass="28913">MQQSEFDFKVENRVHIMPIGFEFDRAHLPAKELKADTVILLMHESDDDDEEDRIKEIQDKLDEYGIDSEKDKCRLFNMYDALGMIAEKINEFSSEDVYVNLSTGGKVTAIAGMIACMVADATPYYVQAKDYGPTPPEGVAEITKLPRYPIDSPDYQEIAVLNFIKERTSEDSAPTKGELIEFGEEIGLPFIADHDVEQKGKYRLLDNHVINPLEDDGYVTTEKKGREKIVKLTSDGQNTLHAFRYLIEDEYTVE</sequence>
<dbReference type="Pfam" id="PF22665">
    <property type="entry name" value="WHD_DUF6293"/>
    <property type="match status" value="1"/>
</dbReference>
<keyword evidence="4" id="KW-1185">Reference proteome</keyword>
<evidence type="ECO:0000259" key="2">
    <source>
        <dbReference type="Pfam" id="PF22665"/>
    </source>
</evidence>
<dbReference type="OrthoDB" id="142096at2157"/>
<dbReference type="InterPro" id="IPR036388">
    <property type="entry name" value="WH-like_DNA-bd_sf"/>
</dbReference>
<dbReference type="Gene3D" id="3.40.50.11700">
    <property type="match status" value="1"/>
</dbReference>
<gene>
    <name evidence="3" type="ORF">SAMN04488556_1594</name>
</gene>
<organism evidence="3 4">
    <name type="scientific">Halostagnicola kamekurae</name>
    <dbReference type="NCBI Taxonomy" id="619731"/>
    <lineage>
        <taxon>Archaea</taxon>
        <taxon>Methanobacteriati</taxon>
        <taxon>Methanobacteriota</taxon>
        <taxon>Stenosarchaea group</taxon>
        <taxon>Halobacteria</taxon>
        <taxon>Halobacteriales</taxon>
        <taxon>Natrialbaceae</taxon>
        <taxon>Halostagnicola</taxon>
    </lineage>
</organism>
<protein>
    <recommendedName>
        <fullName evidence="5">CRISPR-associated protein (Cas_Cas02710)</fullName>
    </recommendedName>
</protein>
<evidence type="ECO:0000313" key="4">
    <source>
        <dbReference type="Proteomes" id="UP000199199"/>
    </source>
</evidence>
<dbReference type="Proteomes" id="UP000199199">
    <property type="component" value="Unassembled WGS sequence"/>
</dbReference>
<feature type="domain" description="HFX-2341-like N-terminal" evidence="1">
    <location>
        <begin position="13"/>
        <end position="131"/>
    </location>
</feature>
<evidence type="ECO:0000259" key="1">
    <source>
        <dbReference type="Pfam" id="PF19810"/>
    </source>
</evidence>
<dbReference type="Gene3D" id="1.10.10.10">
    <property type="entry name" value="Winged helix-like DNA-binding domain superfamily/Winged helix DNA-binding domain"/>
    <property type="match status" value="1"/>
</dbReference>
<name>A0A1I6QV41_9EURY</name>
<dbReference type="Pfam" id="PF19810">
    <property type="entry name" value="HFX_2341_N"/>
    <property type="match status" value="1"/>
</dbReference>
<evidence type="ECO:0000313" key="3">
    <source>
        <dbReference type="EMBL" id="SFS56289.1"/>
    </source>
</evidence>
<proteinExistence type="predicted"/>
<dbReference type="InterPro" id="IPR046260">
    <property type="entry name" value="HFX_2341-like_N"/>
</dbReference>
<accession>A0A1I6QV41</accession>
<dbReference type="AlphaFoldDB" id="A0A1I6QV41"/>
<evidence type="ECO:0008006" key="5">
    <source>
        <dbReference type="Google" id="ProtNLM"/>
    </source>
</evidence>